<name>A0ACC3TJT1_9ASCO</name>
<proteinExistence type="predicted"/>
<evidence type="ECO:0000313" key="2">
    <source>
        <dbReference type="Proteomes" id="UP001489719"/>
    </source>
</evidence>
<keyword evidence="2" id="KW-1185">Reference proteome</keyword>
<reference evidence="2" key="1">
    <citation type="journal article" date="2024" name="Front. Bioeng. Biotechnol.">
        <title>Genome-scale model development and genomic sequencing of the oleaginous clade Lipomyces.</title>
        <authorList>
            <person name="Czajka J.J."/>
            <person name="Han Y."/>
            <person name="Kim J."/>
            <person name="Mondo S.J."/>
            <person name="Hofstad B.A."/>
            <person name="Robles A."/>
            <person name="Haridas S."/>
            <person name="Riley R."/>
            <person name="LaButti K."/>
            <person name="Pangilinan J."/>
            <person name="Andreopoulos W."/>
            <person name="Lipzen A."/>
            <person name="Yan J."/>
            <person name="Wang M."/>
            <person name="Ng V."/>
            <person name="Grigoriev I.V."/>
            <person name="Spatafora J.W."/>
            <person name="Magnuson J.K."/>
            <person name="Baker S.E."/>
            <person name="Pomraning K.R."/>
        </authorList>
    </citation>
    <scope>NUCLEOTIDE SEQUENCE [LARGE SCALE GENOMIC DNA]</scope>
    <source>
        <strain evidence="2">CBS 10300</strain>
    </source>
</reference>
<dbReference type="Proteomes" id="UP001489719">
    <property type="component" value="Unassembled WGS sequence"/>
</dbReference>
<sequence length="878" mass="98418">MSAPTPSEPPPPPPPPKSAAADSLEERFNRLRIGGIKLRESRATDYFTSAVHSSASSYSTPSLSSHSSSDASKHHDTSSSKATTAYHSIPQSTYTTPRKPLHGPRELPTRTSALSYDSNRSQESSFNSLSTAQLLSSLPSVPTALPSVPSSSSISSEHETRRSSPLKNASSVRSSPSNKVGTTLPPSSRPPPPPPSVPPPPPPANQNEPHKPYNFPRAVSVTAETLATYIHEVPDQILLLDIRPREQFDEGHIYTSNIVSIDPIVLRANQTSSDLEDALILSPAKEQDIFSRRHKFELVIYYDQNSHTNNYLGGLVSDSRQVTLHNLLDTIYEHETVKCLKRQPCLLVGGIDAWIDYCGRNSLVSTLPANNVSKAKLADKSGNEEIYDMTKDKISMTYEEDYATRKSLPESDDQRLNRTQPSKHLTTDGNRTLSEFSPGHHTYNSSTSQNVVRSPAPTRLTAELYSRDMNDFFRRGPQAPSDLMPKRPTPVVDRLSYNGRMSAHSMPVAEVSAGLTGLKNLGNTCYMNSIIQCLAGTGLLARFFLTGSYKKHINLKNKLGTKGELTTAFGNLVYALYNDQCTFLIPTTMKEVTGRLRPEFAGNDQHDAQEFLTFILDGLHEDLNVNGGKTRLPPLTEQEERMRERYTVRYASFLEWERYMKSDNSAIVHMFQGQYQSRLTCMVCGFTSTTYNPFSFLSLPLAPGKTVTLEQCFDLFVAEEVLDHDDAWHCPQCKQQRKATKALRISRLPVILIIHLKRFKVSGRWSNKLENFVNFPMRGLDLTHYWPNYRSEDKVWLDKFPQAVDQQPPFQYNLYGVVNHYGSVRGGHYTAFVHKNNKGWLIFDDSRVAMCPPERVVSKDAYVLFYERDLSKGYAATS</sequence>
<protein>
    <submittedName>
        <fullName evidence="1">Uncharacterized protein</fullName>
    </submittedName>
</protein>
<accession>A0ACC3TJT1</accession>
<organism evidence="1 2">
    <name type="scientific">Lipomyces orientalis</name>
    <dbReference type="NCBI Taxonomy" id="1233043"/>
    <lineage>
        <taxon>Eukaryota</taxon>
        <taxon>Fungi</taxon>
        <taxon>Dikarya</taxon>
        <taxon>Ascomycota</taxon>
        <taxon>Saccharomycotina</taxon>
        <taxon>Lipomycetes</taxon>
        <taxon>Lipomycetales</taxon>
        <taxon>Lipomycetaceae</taxon>
        <taxon>Lipomyces</taxon>
    </lineage>
</organism>
<gene>
    <name evidence="1" type="ORF">V1517DRAFT_262358</name>
</gene>
<dbReference type="EMBL" id="MU970098">
    <property type="protein sequence ID" value="KAK9321454.1"/>
    <property type="molecule type" value="Genomic_DNA"/>
</dbReference>
<comment type="caution">
    <text evidence="1">The sequence shown here is derived from an EMBL/GenBank/DDBJ whole genome shotgun (WGS) entry which is preliminary data.</text>
</comment>
<evidence type="ECO:0000313" key="1">
    <source>
        <dbReference type="EMBL" id="KAK9321454.1"/>
    </source>
</evidence>